<gene>
    <name evidence="9" type="ORF">LABALGLTS371_04400</name>
</gene>
<evidence type="ECO:0000313" key="10">
    <source>
        <dbReference type="Proteomes" id="UP000321659"/>
    </source>
</evidence>
<dbReference type="RefSeq" id="WP_057973718.1">
    <property type="nucleotide sequence ID" value="NZ_JANXKU010000002.1"/>
</dbReference>
<keyword evidence="6" id="KW-0472">Membrane</keyword>
<proteinExistence type="predicted"/>
<evidence type="ECO:0000256" key="4">
    <source>
        <dbReference type="ARBA" id="ARBA00023088"/>
    </source>
</evidence>
<evidence type="ECO:0000256" key="3">
    <source>
        <dbReference type="ARBA" id="ARBA00022729"/>
    </source>
</evidence>
<evidence type="ECO:0000256" key="2">
    <source>
        <dbReference type="ARBA" id="ARBA00022525"/>
    </source>
</evidence>
<sequence>MRKKLMSALIVSLLGLSVGFSTFGQPVKAASYTSEVGIEFVGSMPGPGTTNPTTPPDGKTPVSNNNVTSQSRLPQTNDVKESGLSVIGLILLAVMGSGMWFKRERSK</sequence>
<feature type="signal peptide" evidence="7">
    <location>
        <begin position="1"/>
        <end position="24"/>
    </location>
</feature>
<feature type="compositionally biased region" description="Low complexity" evidence="5">
    <location>
        <begin position="46"/>
        <end position="61"/>
    </location>
</feature>
<evidence type="ECO:0000313" key="9">
    <source>
        <dbReference type="EMBL" id="TWW11670.1"/>
    </source>
</evidence>
<dbReference type="AlphaFoldDB" id="A0A5C6MA45"/>
<keyword evidence="4" id="KW-0572">Peptidoglycan-anchor</keyword>
<evidence type="ECO:0000256" key="1">
    <source>
        <dbReference type="ARBA" id="ARBA00022512"/>
    </source>
</evidence>
<keyword evidence="6" id="KW-0812">Transmembrane</keyword>
<feature type="domain" description="Gram-positive cocci surface proteins LPxTG" evidence="8">
    <location>
        <begin position="73"/>
        <end position="107"/>
    </location>
</feature>
<comment type="caution">
    <text evidence="9">The sequence shown here is derived from an EMBL/GenBank/DDBJ whole genome shotgun (WGS) entry which is preliminary data.</text>
</comment>
<name>A0A5C6MA45_9LACO</name>
<evidence type="ECO:0000256" key="5">
    <source>
        <dbReference type="SAM" id="MobiDB-lite"/>
    </source>
</evidence>
<reference evidence="9 10" key="1">
    <citation type="submission" date="2019-04" db="EMBL/GenBank/DDBJ databases">
        <title>In vitro growth and metabolic characteristics of meat-borne Lactobacillus algidus strains.</title>
        <authorList>
            <person name="Sade E."/>
            <person name="Per J."/>
            <person name="Tytti H."/>
            <person name="Johanna B.K."/>
        </authorList>
    </citation>
    <scope>NUCLEOTIDE SEQUENCE [LARGE SCALE GENOMIC DNA]</scope>
    <source>
        <strain evidence="9 10">LTS37-1</strain>
    </source>
</reference>
<evidence type="ECO:0000259" key="8">
    <source>
        <dbReference type="PROSITE" id="PS50847"/>
    </source>
</evidence>
<feature type="region of interest" description="Disordered" evidence="5">
    <location>
        <begin position="43"/>
        <end position="77"/>
    </location>
</feature>
<evidence type="ECO:0000256" key="6">
    <source>
        <dbReference type="SAM" id="Phobius"/>
    </source>
</evidence>
<protein>
    <recommendedName>
        <fullName evidence="8">Gram-positive cocci surface proteins LPxTG domain-containing protein</fullName>
    </recommendedName>
</protein>
<feature type="compositionally biased region" description="Polar residues" evidence="5">
    <location>
        <begin position="62"/>
        <end position="77"/>
    </location>
</feature>
<dbReference type="NCBIfam" id="TIGR01167">
    <property type="entry name" value="LPXTG_anchor"/>
    <property type="match status" value="1"/>
</dbReference>
<dbReference type="PROSITE" id="PS50847">
    <property type="entry name" value="GRAM_POS_ANCHORING"/>
    <property type="match status" value="1"/>
</dbReference>
<keyword evidence="1" id="KW-0134">Cell wall</keyword>
<feature type="chain" id="PRO_5039479249" description="Gram-positive cocci surface proteins LPxTG domain-containing protein" evidence="7">
    <location>
        <begin position="25"/>
        <end position="107"/>
    </location>
</feature>
<dbReference type="InterPro" id="IPR019931">
    <property type="entry name" value="LPXTG_anchor"/>
</dbReference>
<keyword evidence="2" id="KW-0964">Secreted</keyword>
<accession>A0A5C6MA45</accession>
<evidence type="ECO:0000256" key="7">
    <source>
        <dbReference type="SAM" id="SignalP"/>
    </source>
</evidence>
<feature type="transmembrane region" description="Helical" evidence="6">
    <location>
        <begin position="82"/>
        <end position="101"/>
    </location>
</feature>
<keyword evidence="3 7" id="KW-0732">Signal</keyword>
<organism evidence="9 10">
    <name type="scientific">Dellaglioa algida</name>
    <dbReference type="NCBI Taxonomy" id="105612"/>
    <lineage>
        <taxon>Bacteria</taxon>
        <taxon>Bacillati</taxon>
        <taxon>Bacillota</taxon>
        <taxon>Bacilli</taxon>
        <taxon>Lactobacillales</taxon>
        <taxon>Lactobacillaceae</taxon>
        <taxon>Dellaglioa</taxon>
    </lineage>
</organism>
<dbReference type="Proteomes" id="UP000321659">
    <property type="component" value="Unassembled WGS sequence"/>
</dbReference>
<dbReference type="EMBL" id="SRRQ01000002">
    <property type="protein sequence ID" value="TWW11670.1"/>
    <property type="molecule type" value="Genomic_DNA"/>
</dbReference>
<keyword evidence="6" id="KW-1133">Transmembrane helix</keyword>